<dbReference type="FunFam" id="1.10.150.900:FF:000002">
    <property type="entry name" value="M20/M25/M40 family peptidase"/>
    <property type="match status" value="1"/>
</dbReference>
<evidence type="ECO:0000256" key="2">
    <source>
        <dbReference type="ARBA" id="ARBA00006247"/>
    </source>
</evidence>
<keyword evidence="5" id="KW-0862">Zinc</keyword>
<dbReference type="Proteomes" id="UP000323380">
    <property type="component" value="Unassembled WGS sequence"/>
</dbReference>
<evidence type="ECO:0000313" key="8">
    <source>
        <dbReference type="Proteomes" id="UP000323380"/>
    </source>
</evidence>
<comment type="similarity">
    <text evidence="2">Belongs to the peptidase M20A family.</text>
</comment>
<dbReference type="PANTHER" id="PTHR43808:SF8">
    <property type="entry name" value="PEPTIDASE M20 DIMERISATION DOMAIN-CONTAINING PROTEIN"/>
    <property type="match status" value="1"/>
</dbReference>
<dbReference type="InterPro" id="IPR036264">
    <property type="entry name" value="Bact_exopeptidase_dim_dom"/>
</dbReference>
<dbReference type="GO" id="GO:0046872">
    <property type="term" value="F:metal ion binding"/>
    <property type="evidence" value="ECO:0007669"/>
    <property type="project" value="UniProtKB-KW"/>
</dbReference>
<sequence>MAEPSLPPPVEEICSDLIRFDTSNPGSSERKAAEYVAALLSGMGLEPEIIEAEPGRGNVVARVSGTDPGLPALLVQGHLDTVPADASAWTRDPHSGEIADGHVWGRGAVDMKNAVAMTLAAVGGTFARGRRPRRDLVLAFLADEETGGRLGAGHLVAEHADLFEGCAAAIGEVGGFNVPVSSGPPLFAVSVADKGLRWYEVREEGVAGHGSMVPRDNPIPRLAETTLRLVSSEQPYTVTEPMRVLASRIAGRELTDPADVADVLATRTGPFGRMFAAGVRTTVNVTRVGAGYKENVIPGEAWARFDCRFVPGHEDELHEHITSAAGERAEVALLRRSPPVLSDHEGEWFGRLGEALEAVSPGCAVAPFVFSGGTDNKWFRTLGMETYGFTPMLFPPGYDYPAMFHGVDERCPVDALHFGVRVMERLMTL</sequence>
<gene>
    <name evidence="7" type="ORF">FXF69_24720</name>
</gene>
<dbReference type="PANTHER" id="PTHR43808">
    <property type="entry name" value="ACETYLORNITHINE DEACETYLASE"/>
    <property type="match status" value="1"/>
</dbReference>
<evidence type="ECO:0000256" key="3">
    <source>
        <dbReference type="ARBA" id="ARBA00022723"/>
    </source>
</evidence>
<feature type="domain" description="Peptidase M20 dimerisation" evidence="6">
    <location>
        <begin position="192"/>
        <end position="327"/>
    </location>
</feature>
<evidence type="ECO:0000256" key="1">
    <source>
        <dbReference type="ARBA" id="ARBA00001947"/>
    </source>
</evidence>
<organism evidence="7 8">
    <name type="scientific">Actinomadura chibensis</name>
    <dbReference type="NCBI Taxonomy" id="392828"/>
    <lineage>
        <taxon>Bacteria</taxon>
        <taxon>Bacillati</taxon>
        <taxon>Actinomycetota</taxon>
        <taxon>Actinomycetes</taxon>
        <taxon>Streptosporangiales</taxon>
        <taxon>Thermomonosporaceae</taxon>
        <taxon>Actinomadura</taxon>
    </lineage>
</organism>
<comment type="cofactor">
    <cofactor evidence="1">
        <name>Zn(2+)</name>
        <dbReference type="ChEBI" id="CHEBI:29105"/>
    </cofactor>
</comment>
<dbReference type="SUPFAM" id="SSF53187">
    <property type="entry name" value="Zn-dependent exopeptidases"/>
    <property type="match status" value="1"/>
</dbReference>
<dbReference type="AlphaFoldDB" id="A0A5D0NIA9"/>
<dbReference type="Gene3D" id="3.40.630.10">
    <property type="entry name" value="Zn peptidases"/>
    <property type="match status" value="1"/>
</dbReference>
<dbReference type="EMBL" id="VSFG01000005">
    <property type="protein sequence ID" value="TYB44160.1"/>
    <property type="molecule type" value="Genomic_DNA"/>
</dbReference>
<name>A0A5D0NIA9_9ACTN</name>
<proteinExistence type="inferred from homology"/>
<dbReference type="Gene3D" id="3.30.70.360">
    <property type="match status" value="1"/>
</dbReference>
<evidence type="ECO:0000256" key="5">
    <source>
        <dbReference type="ARBA" id="ARBA00022833"/>
    </source>
</evidence>
<dbReference type="Pfam" id="PF07687">
    <property type="entry name" value="M20_dimer"/>
    <property type="match status" value="1"/>
</dbReference>
<dbReference type="Gene3D" id="1.10.150.900">
    <property type="match status" value="1"/>
</dbReference>
<dbReference type="NCBIfam" id="NF005913">
    <property type="entry name" value="PRK07906.1"/>
    <property type="match status" value="1"/>
</dbReference>
<evidence type="ECO:0000313" key="7">
    <source>
        <dbReference type="EMBL" id="TYB44160.1"/>
    </source>
</evidence>
<dbReference type="InterPro" id="IPR002933">
    <property type="entry name" value="Peptidase_M20"/>
</dbReference>
<keyword evidence="3" id="KW-0479">Metal-binding</keyword>
<comment type="caution">
    <text evidence="7">The sequence shown here is derived from an EMBL/GenBank/DDBJ whole genome shotgun (WGS) entry which is preliminary data.</text>
</comment>
<accession>A0A5D0NIA9</accession>
<keyword evidence="8" id="KW-1185">Reference proteome</keyword>
<dbReference type="PROSITE" id="PS00759">
    <property type="entry name" value="ARGE_DAPE_CPG2_2"/>
    <property type="match status" value="1"/>
</dbReference>
<dbReference type="STRING" id="1220554.GCA_001552135_05856"/>
<evidence type="ECO:0000259" key="6">
    <source>
        <dbReference type="Pfam" id="PF07687"/>
    </source>
</evidence>
<dbReference type="GO" id="GO:0016787">
    <property type="term" value="F:hydrolase activity"/>
    <property type="evidence" value="ECO:0007669"/>
    <property type="project" value="UniProtKB-KW"/>
</dbReference>
<dbReference type="PIRSF" id="PIRSF036696">
    <property type="entry name" value="ACY-1"/>
    <property type="match status" value="1"/>
</dbReference>
<dbReference type="Pfam" id="PF01546">
    <property type="entry name" value="Peptidase_M20"/>
    <property type="match status" value="1"/>
</dbReference>
<dbReference type="RefSeq" id="WP_067898479.1">
    <property type="nucleotide sequence ID" value="NZ_VSFG01000005.1"/>
</dbReference>
<reference evidence="7 8" key="1">
    <citation type="submission" date="2019-08" db="EMBL/GenBank/DDBJ databases">
        <title>Actinomadura sp. nov. CYP1-5 isolated from mountain soil.</title>
        <authorList>
            <person name="Songsumanus A."/>
            <person name="Kuncharoen N."/>
            <person name="Kudo T."/>
            <person name="Yuki M."/>
            <person name="Igarashi Y."/>
            <person name="Tanasupawat S."/>
        </authorList>
    </citation>
    <scope>NUCLEOTIDE SEQUENCE [LARGE SCALE GENOMIC DNA]</scope>
    <source>
        <strain evidence="7 8">JCM 14158</strain>
    </source>
</reference>
<dbReference type="InterPro" id="IPR050072">
    <property type="entry name" value="Peptidase_M20A"/>
</dbReference>
<dbReference type="InterPro" id="IPR001261">
    <property type="entry name" value="ArgE/DapE_CS"/>
</dbReference>
<evidence type="ECO:0000256" key="4">
    <source>
        <dbReference type="ARBA" id="ARBA00022801"/>
    </source>
</evidence>
<keyword evidence="4 7" id="KW-0378">Hydrolase</keyword>
<dbReference type="InterPro" id="IPR011650">
    <property type="entry name" value="Peptidase_M20_dimer"/>
</dbReference>
<protein>
    <submittedName>
        <fullName evidence="7">M20/M25/M40 family metallo-hydrolase</fullName>
    </submittedName>
</protein>
<dbReference type="SUPFAM" id="SSF55031">
    <property type="entry name" value="Bacterial exopeptidase dimerisation domain"/>
    <property type="match status" value="1"/>
</dbReference>